<sequence length="66" mass="7492">MGKLYTNEEILKSEGLMHVVTGLAKLVEEENMNPHEAYECLDSIESTIWEALNQIQLEKEVGISNE</sequence>
<protein>
    <recommendedName>
        <fullName evidence="3">Phage protein</fullName>
    </recommendedName>
</protein>
<dbReference type="EMBL" id="NKHG01000221">
    <property type="protein sequence ID" value="PCK15518.1"/>
    <property type="molecule type" value="Genomic_DNA"/>
</dbReference>
<accession>A0A2A5IDW3</accession>
<gene>
    <name evidence="1" type="ORF">CEY02_20600</name>
</gene>
<name>A0A2A5IDW3_BACPU</name>
<organism evidence="1 2">
    <name type="scientific">Bacillus pumilus</name>
    <name type="common">Bacillus mesentericus</name>
    <dbReference type="NCBI Taxonomy" id="1408"/>
    <lineage>
        <taxon>Bacteria</taxon>
        <taxon>Bacillati</taxon>
        <taxon>Bacillota</taxon>
        <taxon>Bacilli</taxon>
        <taxon>Bacillales</taxon>
        <taxon>Bacillaceae</taxon>
        <taxon>Bacillus</taxon>
    </lineage>
</organism>
<evidence type="ECO:0008006" key="3">
    <source>
        <dbReference type="Google" id="ProtNLM"/>
    </source>
</evidence>
<evidence type="ECO:0000313" key="2">
    <source>
        <dbReference type="Proteomes" id="UP000228754"/>
    </source>
</evidence>
<proteinExistence type="predicted"/>
<dbReference type="AlphaFoldDB" id="A0A2A5IDW3"/>
<comment type="caution">
    <text evidence="1">The sequence shown here is derived from an EMBL/GenBank/DDBJ whole genome shotgun (WGS) entry which is preliminary data.</text>
</comment>
<evidence type="ECO:0000313" key="1">
    <source>
        <dbReference type="EMBL" id="PCK15518.1"/>
    </source>
</evidence>
<dbReference type="Proteomes" id="UP000228754">
    <property type="component" value="Unassembled WGS sequence"/>
</dbReference>
<reference evidence="1 2" key="1">
    <citation type="submission" date="2017-06" db="EMBL/GenBank/DDBJ databases">
        <title>Draft Genome Sequence of Bacillus sp Strain 36R Isolated from saline sediment at Atanasia, Sonora, Mexico.</title>
        <authorList>
            <person name="Sanchez Diaz R."/>
            <person name="Quiroz Macias M.E."/>
            <person name="Ibarra Gamez J.C."/>
            <person name="Enciso Ibarra J."/>
            <person name="Gomez Gil B."/>
            <person name="Galaviz Silva L."/>
        </authorList>
    </citation>
    <scope>NUCLEOTIDE SEQUENCE [LARGE SCALE GENOMIC DNA]</scope>
    <source>
        <strain evidence="1 2">36R_ATNSAL</strain>
    </source>
</reference>